<proteinExistence type="predicted"/>
<evidence type="ECO:0000313" key="2">
    <source>
        <dbReference type="Proteomes" id="UP000030403"/>
    </source>
</evidence>
<name>A0A0A5GBH1_9BACI</name>
<keyword evidence="2" id="KW-1185">Reference proteome</keyword>
<organism evidence="1 2">
    <name type="scientific">Pontibacillus marinus BH030004 = DSM 16465</name>
    <dbReference type="NCBI Taxonomy" id="1385511"/>
    <lineage>
        <taxon>Bacteria</taxon>
        <taxon>Bacillati</taxon>
        <taxon>Bacillota</taxon>
        <taxon>Bacilli</taxon>
        <taxon>Bacillales</taxon>
        <taxon>Bacillaceae</taxon>
        <taxon>Pontibacillus</taxon>
    </lineage>
</organism>
<dbReference type="Proteomes" id="UP000030403">
    <property type="component" value="Unassembled WGS sequence"/>
</dbReference>
<dbReference type="AlphaFoldDB" id="A0A0A5GBH1"/>
<dbReference type="EMBL" id="AVPF01000007">
    <property type="protein sequence ID" value="KGX90501.1"/>
    <property type="molecule type" value="Genomic_DNA"/>
</dbReference>
<gene>
    <name evidence="1" type="ORF">N783_16880</name>
</gene>
<accession>A0A0A5GBH1</accession>
<comment type="caution">
    <text evidence="1">The sequence shown here is derived from an EMBL/GenBank/DDBJ whole genome shotgun (WGS) entry which is preliminary data.</text>
</comment>
<reference evidence="1 2" key="1">
    <citation type="submission" date="2013-08" db="EMBL/GenBank/DDBJ databases">
        <authorList>
            <person name="Huang J."/>
            <person name="Wang G."/>
        </authorList>
    </citation>
    <scope>NUCLEOTIDE SEQUENCE [LARGE SCALE GENOMIC DNA]</scope>
    <source>
        <strain evidence="1 2">BH030004</strain>
    </source>
</reference>
<dbReference type="RefSeq" id="WP_027448522.1">
    <property type="nucleotide sequence ID" value="NZ_AVPF01000007.1"/>
</dbReference>
<evidence type="ECO:0000313" key="1">
    <source>
        <dbReference type="EMBL" id="KGX90501.1"/>
    </source>
</evidence>
<protein>
    <submittedName>
        <fullName evidence="1">Uncharacterized protein</fullName>
    </submittedName>
</protein>
<sequence length="66" mass="7927">MKKKLSYVEKELFERELNRLIQLRKQINETTSPYLPQLDSQIDLLKNVLEESEMDIKISFNSLEKQ</sequence>